<dbReference type="EnsemblPlants" id="AET2Gv20206500.1">
    <property type="protein sequence ID" value="AET2Gv20206500.1"/>
    <property type="gene ID" value="AET2Gv20206500"/>
</dbReference>
<evidence type="ECO:0000313" key="2">
    <source>
        <dbReference type="Proteomes" id="UP000015105"/>
    </source>
</evidence>
<evidence type="ECO:0000313" key="1">
    <source>
        <dbReference type="EnsemblPlants" id="AET2Gv20206500.1"/>
    </source>
</evidence>
<sequence>LVALCWAMWNRRNRKTFEFKNMRSPFDVVYSACGYVTYWAGLLKGDDREAVEHGSKMLRINASNMMRICAAPGESMKS</sequence>
<reference evidence="1" key="4">
    <citation type="submission" date="2019-03" db="UniProtKB">
        <authorList>
            <consortium name="EnsemblPlants"/>
        </authorList>
    </citation>
    <scope>IDENTIFICATION</scope>
</reference>
<dbReference type="AlphaFoldDB" id="A0A453AND3"/>
<accession>A0A453AND3</accession>
<dbReference type="Proteomes" id="UP000015105">
    <property type="component" value="Chromosome 2D"/>
</dbReference>
<keyword evidence="2" id="KW-1185">Reference proteome</keyword>
<protein>
    <submittedName>
        <fullName evidence="1">Uncharacterized protein</fullName>
    </submittedName>
</protein>
<reference evidence="1" key="5">
    <citation type="journal article" date="2021" name="G3 (Bethesda)">
        <title>Aegilops tauschii genome assembly Aet v5.0 features greater sequence contiguity and improved annotation.</title>
        <authorList>
            <person name="Wang L."/>
            <person name="Zhu T."/>
            <person name="Rodriguez J.C."/>
            <person name="Deal K.R."/>
            <person name="Dubcovsky J."/>
            <person name="McGuire P.E."/>
            <person name="Lux T."/>
            <person name="Spannagl M."/>
            <person name="Mayer K.F.X."/>
            <person name="Baldrich P."/>
            <person name="Meyers B.C."/>
            <person name="Huo N."/>
            <person name="Gu Y.Q."/>
            <person name="Zhou H."/>
            <person name="Devos K.M."/>
            <person name="Bennetzen J.L."/>
            <person name="Unver T."/>
            <person name="Budak H."/>
            <person name="Gulick P.J."/>
            <person name="Galiba G."/>
            <person name="Kalapos B."/>
            <person name="Nelson D.R."/>
            <person name="Li P."/>
            <person name="You F.M."/>
            <person name="Luo M.C."/>
            <person name="Dvorak J."/>
        </authorList>
    </citation>
    <scope>NUCLEOTIDE SEQUENCE [LARGE SCALE GENOMIC DNA]</scope>
    <source>
        <strain evidence="1">cv. AL8/78</strain>
    </source>
</reference>
<reference evidence="2" key="1">
    <citation type="journal article" date="2014" name="Science">
        <title>Ancient hybridizations among the ancestral genomes of bread wheat.</title>
        <authorList>
            <consortium name="International Wheat Genome Sequencing Consortium,"/>
            <person name="Marcussen T."/>
            <person name="Sandve S.R."/>
            <person name="Heier L."/>
            <person name="Spannagl M."/>
            <person name="Pfeifer M."/>
            <person name="Jakobsen K.S."/>
            <person name="Wulff B.B."/>
            <person name="Steuernagel B."/>
            <person name="Mayer K.F."/>
            <person name="Olsen O.A."/>
        </authorList>
    </citation>
    <scope>NUCLEOTIDE SEQUENCE [LARGE SCALE GENOMIC DNA]</scope>
    <source>
        <strain evidence="2">cv. AL8/78</strain>
    </source>
</reference>
<organism evidence="1 2">
    <name type="scientific">Aegilops tauschii subsp. strangulata</name>
    <name type="common">Goatgrass</name>
    <dbReference type="NCBI Taxonomy" id="200361"/>
    <lineage>
        <taxon>Eukaryota</taxon>
        <taxon>Viridiplantae</taxon>
        <taxon>Streptophyta</taxon>
        <taxon>Embryophyta</taxon>
        <taxon>Tracheophyta</taxon>
        <taxon>Spermatophyta</taxon>
        <taxon>Magnoliopsida</taxon>
        <taxon>Liliopsida</taxon>
        <taxon>Poales</taxon>
        <taxon>Poaceae</taxon>
        <taxon>BOP clade</taxon>
        <taxon>Pooideae</taxon>
        <taxon>Triticodae</taxon>
        <taxon>Triticeae</taxon>
        <taxon>Triticinae</taxon>
        <taxon>Aegilops</taxon>
    </lineage>
</organism>
<reference evidence="2" key="2">
    <citation type="journal article" date="2017" name="Nat. Plants">
        <title>The Aegilops tauschii genome reveals multiple impacts of transposons.</title>
        <authorList>
            <person name="Zhao G."/>
            <person name="Zou C."/>
            <person name="Li K."/>
            <person name="Wang K."/>
            <person name="Li T."/>
            <person name="Gao L."/>
            <person name="Zhang X."/>
            <person name="Wang H."/>
            <person name="Yang Z."/>
            <person name="Liu X."/>
            <person name="Jiang W."/>
            <person name="Mao L."/>
            <person name="Kong X."/>
            <person name="Jiao Y."/>
            <person name="Jia J."/>
        </authorList>
    </citation>
    <scope>NUCLEOTIDE SEQUENCE [LARGE SCALE GENOMIC DNA]</scope>
    <source>
        <strain evidence="2">cv. AL8/78</strain>
    </source>
</reference>
<dbReference type="Gramene" id="AET2Gv20206500.1">
    <property type="protein sequence ID" value="AET2Gv20206500.1"/>
    <property type="gene ID" value="AET2Gv20206500"/>
</dbReference>
<reference evidence="1" key="3">
    <citation type="journal article" date="2017" name="Nature">
        <title>Genome sequence of the progenitor of the wheat D genome Aegilops tauschii.</title>
        <authorList>
            <person name="Luo M.C."/>
            <person name="Gu Y.Q."/>
            <person name="Puiu D."/>
            <person name="Wang H."/>
            <person name="Twardziok S.O."/>
            <person name="Deal K.R."/>
            <person name="Huo N."/>
            <person name="Zhu T."/>
            <person name="Wang L."/>
            <person name="Wang Y."/>
            <person name="McGuire P.E."/>
            <person name="Liu S."/>
            <person name="Long H."/>
            <person name="Ramasamy R.K."/>
            <person name="Rodriguez J.C."/>
            <person name="Van S.L."/>
            <person name="Yuan L."/>
            <person name="Wang Z."/>
            <person name="Xia Z."/>
            <person name="Xiao L."/>
            <person name="Anderson O.D."/>
            <person name="Ouyang S."/>
            <person name="Liang Y."/>
            <person name="Zimin A.V."/>
            <person name="Pertea G."/>
            <person name="Qi P."/>
            <person name="Bennetzen J.L."/>
            <person name="Dai X."/>
            <person name="Dawson M.W."/>
            <person name="Muller H.G."/>
            <person name="Kugler K."/>
            <person name="Rivarola-Duarte L."/>
            <person name="Spannagl M."/>
            <person name="Mayer K.F.X."/>
            <person name="Lu F.H."/>
            <person name="Bevan M.W."/>
            <person name="Leroy P."/>
            <person name="Li P."/>
            <person name="You F.M."/>
            <person name="Sun Q."/>
            <person name="Liu Z."/>
            <person name="Lyons E."/>
            <person name="Wicker T."/>
            <person name="Salzberg S.L."/>
            <person name="Devos K.M."/>
            <person name="Dvorak J."/>
        </authorList>
    </citation>
    <scope>NUCLEOTIDE SEQUENCE [LARGE SCALE GENOMIC DNA]</scope>
    <source>
        <strain evidence="1">cv. AL8/78</strain>
    </source>
</reference>
<name>A0A453AND3_AEGTS</name>
<proteinExistence type="predicted"/>